<dbReference type="GO" id="GO:0016757">
    <property type="term" value="F:glycosyltransferase activity"/>
    <property type="evidence" value="ECO:0007669"/>
    <property type="project" value="TreeGrafter"/>
</dbReference>
<dbReference type="Gene3D" id="3.40.50.2000">
    <property type="entry name" value="Glycogen Phosphorylase B"/>
    <property type="match status" value="2"/>
</dbReference>
<dbReference type="PANTHER" id="PTHR12526">
    <property type="entry name" value="GLYCOSYLTRANSFERASE"/>
    <property type="match status" value="1"/>
</dbReference>
<dbReference type="RefSeq" id="WP_111373218.1">
    <property type="nucleotide sequence ID" value="NZ_CP029480.1"/>
</dbReference>
<sequence>MNRLLIVVNVDWFFLSHRLGIAKKAKAAGFDVFIACEDTGRAQEIEKNGLKFMPLNFSRSGTHLWEELGVLRQMYNLYREVKPDIVHHVTLKPVIYGSMVAKGLKVKGVVNAIAGLGYNFTGQRRGLLFYILTNLMRFGMNRENLAVIFQNKRDFNELNELNIIKSKNLVFFTKGSGVNLEKFSFSLQPEHSIINILFPTRMLWDKGVQELHDASMILKEEYYGEIKFTLAGLADDGNKVGVPAEFLEKWSDGLYVEWVGYTQNMLELYANSNIVVLPSYYREGMPKSLLEACSVGRPIITTNSVGCEECVDDGVNGYKIPPRDSRSLANALKRLIDDRSMRNEMGVQSRKKAEMEFSEQTVIDKHMEIYGKLIDK</sequence>
<dbReference type="KEGG" id="als:DJ013_17395"/>
<dbReference type="CDD" id="cd03808">
    <property type="entry name" value="GT4_CapM-like"/>
    <property type="match status" value="1"/>
</dbReference>
<dbReference type="InterPro" id="IPR028098">
    <property type="entry name" value="Glyco_trans_4-like_N"/>
</dbReference>
<feature type="domain" description="Glycosyltransferase subfamily 4-like N-terminal" evidence="1">
    <location>
        <begin position="4"/>
        <end position="142"/>
    </location>
</feature>
<dbReference type="Pfam" id="PF13477">
    <property type="entry name" value="Glyco_trans_4_2"/>
    <property type="match status" value="1"/>
</dbReference>
<organism evidence="2 3">
    <name type="scientific">Arcticibacterium luteifluviistationis</name>
    <dbReference type="NCBI Taxonomy" id="1784714"/>
    <lineage>
        <taxon>Bacteria</taxon>
        <taxon>Pseudomonadati</taxon>
        <taxon>Bacteroidota</taxon>
        <taxon>Cytophagia</taxon>
        <taxon>Cytophagales</taxon>
        <taxon>Leadbetterellaceae</taxon>
        <taxon>Arcticibacterium</taxon>
    </lineage>
</organism>
<reference evidence="2 3" key="1">
    <citation type="submission" date="2018-05" db="EMBL/GenBank/DDBJ databases">
        <title>Complete genome sequence of Arcticibacterium luteifluviistationis SM1504T, a cytophagaceae bacterium isolated from Arctic surface seawater.</title>
        <authorList>
            <person name="Li Y."/>
            <person name="Qin Q.-L."/>
        </authorList>
    </citation>
    <scope>NUCLEOTIDE SEQUENCE [LARGE SCALE GENOMIC DNA]</scope>
    <source>
        <strain evidence="2 3">SM1504</strain>
    </source>
</reference>
<keyword evidence="2" id="KW-0808">Transferase</keyword>
<name>A0A2Z4GF49_9BACT</name>
<dbReference type="Pfam" id="PF13692">
    <property type="entry name" value="Glyco_trans_1_4"/>
    <property type="match status" value="1"/>
</dbReference>
<evidence type="ECO:0000313" key="2">
    <source>
        <dbReference type="EMBL" id="AWV99850.1"/>
    </source>
</evidence>
<evidence type="ECO:0000259" key="1">
    <source>
        <dbReference type="Pfam" id="PF13477"/>
    </source>
</evidence>
<dbReference type="AlphaFoldDB" id="A0A2Z4GF49"/>
<dbReference type="SUPFAM" id="SSF53756">
    <property type="entry name" value="UDP-Glycosyltransferase/glycogen phosphorylase"/>
    <property type="match status" value="1"/>
</dbReference>
<proteinExistence type="predicted"/>
<dbReference type="OrthoDB" id="9790710at2"/>
<dbReference type="PANTHER" id="PTHR12526:SF638">
    <property type="entry name" value="SPORE COAT PROTEIN SA"/>
    <property type="match status" value="1"/>
</dbReference>
<gene>
    <name evidence="2" type="ORF">DJ013_17395</name>
</gene>
<accession>A0A2Z4GF49</accession>
<dbReference type="EMBL" id="CP029480">
    <property type="protein sequence ID" value="AWV99850.1"/>
    <property type="molecule type" value="Genomic_DNA"/>
</dbReference>
<protein>
    <submittedName>
        <fullName evidence="2">Glycosyltransferase family 1 protein</fullName>
    </submittedName>
</protein>
<evidence type="ECO:0000313" key="3">
    <source>
        <dbReference type="Proteomes" id="UP000249873"/>
    </source>
</evidence>
<keyword evidence="3" id="KW-1185">Reference proteome</keyword>
<dbReference type="Proteomes" id="UP000249873">
    <property type="component" value="Chromosome"/>
</dbReference>